<protein>
    <submittedName>
        <fullName evidence="1">Uncharacterized protein</fullName>
    </submittedName>
</protein>
<evidence type="ECO:0000313" key="1">
    <source>
        <dbReference type="EMBL" id="KIM72019.1"/>
    </source>
</evidence>
<organism evidence="1 2">
    <name type="scientific">Piloderma croceum (strain F 1598)</name>
    <dbReference type="NCBI Taxonomy" id="765440"/>
    <lineage>
        <taxon>Eukaryota</taxon>
        <taxon>Fungi</taxon>
        <taxon>Dikarya</taxon>
        <taxon>Basidiomycota</taxon>
        <taxon>Agaricomycotina</taxon>
        <taxon>Agaricomycetes</taxon>
        <taxon>Agaricomycetidae</taxon>
        <taxon>Atheliales</taxon>
        <taxon>Atheliaceae</taxon>
        <taxon>Piloderma</taxon>
    </lineage>
</organism>
<dbReference type="InParanoid" id="A0A0C3EVJ1"/>
<dbReference type="OrthoDB" id="5579860at2759"/>
<name>A0A0C3EVJ1_PILCF</name>
<accession>A0A0C3EVJ1</accession>
<evidence type="ECO:0000313" key="2">
    <source>
        <dbReference type="Proteomes" id="UP000054166"/>
    </source>
</evidence>
<dbReference type="STRING" id="765440.A0A0C3EVJ1"/>
<keyword evidence="2" id="KW-1185">Reference proteome</keyword>
<dbReference type="Gene3D" id="1.10.510.10">
    <property type="entry name" value="Transferase(Phosphotransferase) domain 1"/>
    <property type="match status" value="1"/>
</dbReference>
<gene>
    <name evidence="1" type="ORF">PILCRDRAFT_16515</name>
</gene>
<dbReference type="HOGENOM" id="CLU_2074066_0_0_1"/>
<sequence>MKLVCTGLILSTSFPNEFSEVLTYSRSLKFNPLPNYEAVRCSFASLAERLGYSPNSGPLNWTPCYPKTINLIPEVLIPDKEDDDSDDNLGEDSYYGMNIDIWEHQGECGLVGKAGGRA</sequence>
<reference evidence="2" key="2">
    <citation type="submission" date="2015-01" db="EMBL/GenBank/DDBJ databases">
        <title>Evolutionary Origins and Diversification of the Mycorrhizal Mutualists.</title>
        <authorList>
            <consortium name="DOE Joint Genome Institute"/>
            <consortium name="Mycorrhizal Genomics Consortium"/>
            <person name="Kohler A."/>
            <person name="Kuo A."/>
            <person name="Nagy L.G."/>
            <person name="Floudas D."/>
            <person name="Copeland A."/>
            <person name="Barry K.W."/>
            <person name="Cichocki N."/>
            <person name="Veneault-Fourrey C."/>
            <person name="LaButti K."/>
            <person name="Lindquist E.A."/>
            <person name="Lipzen A."/>
            <person name="Lundell T."/>
            <person name="Morin E."/>
            <person name="Murat C."/>
            <person name="Riley R."/>
            <person name="Ohm R."/>
            <person name="Sun H."/>
            <person name="Tunlid A."/>
            <person name="Henrissat B."/>
            <person name="Grigoriev I.V."/>
            <person name="Hibbett D.S."/>
            <person name="Martin F."/>
        </authorList>
    </citation>
    <scope>NUCLEOTIDE SEQUENCE [LARGE SCALE GENOMIC DNA]</scope>
    <source>
        <strain evidence="2">F 1598</strain>
    </source>
</reference>
<proteinExistence type="predicted"/>
<dbReference type="EMBL" id="KN833173">
    <property type="protein sequence ID" value="KIM72019.1"/>
    <property type="molecule type" value="Genomic_DNA"/>
</dbReference>
<reference evidence="1 2" key="1">
    <citation type="submission" date="2014-04" db="EMBL/GenBank/DDBJ databases">
        <authorList>
            <consortium name="DOE Joint Genome Institute"/>
            <person name="Kuo A."/>
            <person name="Tarkka M."/>
            <person name="Buscot F."/>
            <person name="Kohler A."/>
            <person name="Nagy L.G."/>
            <person name="Floudas D."/>
            <person name="Copeland A."/>
            <person name="Barry K.W."/>
            <person name="Cichocki N."/>
            <person name="Veneault-Fourrey C."/>
            <person name="LaButti K."/>
            <person name="Lindquist E.A."/>
            <person name="Lipzen A."/>
            <person name="Lundell T."/>
            <person name="Morin E."/>
            <person name="Murat C."/>
            <person name="Sun H."/>
            <person name="Tunlid A."/>
            <person name="Henrissat B."/>
            <person name="Grigoriev I.V."/>
            <person name="Hibbett D.S."/>
            <person name="Martin F."/>
            <person name="Nordberg H.P."/>
            <person name="Cantor M.N."/>
            <person name="Hua S.X."/>
        </authorList>
    </citation>
    <scope>NUCLEOTIDE SEQUENCE [LARGE SCALE GENOMIC DNA]</scope>
    <source>
        <strain evidence="1 2">F 1598</strain>
    </source>
</reference>
<dbReference type="Proteomes" id="UP000054166">
    <property type="component" value="Unassembled WGS sequence"/>
</dbReference>
<dbReference type="AlphaFoldDB" id="A0A0C3EVJ1"/>